<feature type="transmembrane region" description="Helical" evidence="1">
    <location>
        <begin position="12"/>
        <end position="35"/>
    </location>
</feature>
<reference evidence="2 3" key="2">
    <citation type="journal article" date="2013" name="Extremophiles">
        <title>An ICEBs1-like element may be associated with the extreme radiation and desiccation resistance of Bacillus pumilus SAFR-032 spores.</title>
        <authorList>
            <person name="Tirumalai M.R."/>
            <person name="Fox G.E."/>
        </authorList>
    </citation>
    <scope>NUCLEOTIDE SEQUENCE [LARGE SCALE GENOMIC DNA]</scope>
    <source>
        <strain evidence="2 3">SAFR-032</strain>
    </source>
</reference>
<dbReference type="OrthoDB" id="9862013at2"/>
<dbReference type="Proteomes" id="UP000001355">
    <property type="component" value="Chromosome"/>
</dbReference>
<feature type="transmembrane region" description="Helical" evidence="1">
    <location>
        <begin position="181"/>
        <end position="201"/>
    </location>
</feature>
<keyword evidence="1" id="KW-0472">Membrane</keyword>
<accession>A8FDL1</accession>
<dbReference type="EMBL" id="CP000813">
    <property type="protein sequence ID" value="ABV62328.1"/>
    <property type="molecule type" value="Genomic_DNA"/>
</dbReference>
<evidence type="ECO:0000313" key="2">
    <source>
        <dbReference type="EMBL" id="ABV62328.1"/>
    </source>
</evidence>
<name>A8FDL1_BACP2</name>
<proteinExistence type="predicted"/>
<evidence type="ECO:0000313" key="3">
    <source>
        <dbReference type="Proteomes" id="UP000001355"/>
    </source>
</evidence>
<dbReference type="KEGG" id="bpu:BPUM_1649"/>
<reference evidence="2 3" key="1">
    <citation type="journal article" date="2007" name="PLoS ONE">
        <title>Paradoxical DNA repair and peroxide resistance gene conservation in Bacillus pumilus SAFR-032.</title>
        <authorList>
            <person name="Gioia J."/>
            <person name="Yerrapragada S."/>
            <person name="Qin X."/>
            <person name="Jiang H."/>
            <person name="Igboeli O.C."/>
            <person name="Muzny D."/>
            <person name="Dugan-Rocha S."/>
            <person name="Ding Y."/>
            <person name="Hawes A."/>
            <person name="Liu W."/>
            <person name="Perez L."/>
            <person name="Kovar C."/>
            <person name="Dinh H."/>
            <person name="Lee S."/>
            <person name="Nazareth L."/>
            <person name="Blyth P."/>
            <person name="Holder M."/>
            <person name="Buhay C."/>
            <person name="Tirumalai M.R."/>
            <person name="Liu Y."/>
            <person name="Dasgupta I."/>
            <person name="Bokhetache L."/>
            <person name="Fujita M."/>
            <person name="Karouia F."/>
            <person name="Eswara Moorthy P."/>
            <person name="Siefert J."/>
            <person name="Uzman A."/>
            <person name="Buzumbo P."/>
            <person name="Verma A."/>
            <person name="Zwiya H."/>
            <person name="McWilliams B.D."/>
            <person name="Olowu A."/>
            <person name="Clinkenbeard K.D."/>
            <person name="Newcombe D."/>
            <person name="Golebiewski L."/>
            <person name="Petrosino J.F."/>
            <person name="Nicholson W.L."/>
            <person name="Fox G.E."/>
            <person name="Venkateswaran K."/>
            <person name="Highlander S.K."/>
            <person name="Weinstock G.M."/>
        </authorList>
    </citation>
    <scope>NUCLEOTIDE SEQUENCE [LARGE SCALE GENOMIC DNA]</scope>
    <source>
        <strain evidence="2 3">SAFR-032</strain>
    </source>
</reference>
<dbReference type="GeneID" id="23399401"/>
<gene>
    <name evidence="2" type="ordered locus">BPUM_1649</name>
</gene>
<dbReference type="RefSeq" id="WP_012010060.1">
    <property type="nucleotide sequence ID" value="NC_009848.4"/>
</dbReference>
<dbReference type="STRING" id="315750.BPUM_1649"/>
<feature type="transmembrane region" description="Helical" evidence="1">
    <location>
        <begin position="207"/>
        <end position="230"/>
    </location>
</feature>
<keyword evidence="3" id="KW-1185">Reference proteome</keyword>
<reference evidence="2 3" key="3">
    <citation type="journal article" date="2013" name="PLoS ONE">
        <title>Candidate genes that may be responsible for the unusual resistances exhibited by Bacillus pumilus SAFR-032 spores.</title>
        <authorList>
            <person name="Tirumalai M.R."/>
            <person name="Rastogi R."/>
            <person name="Zamani N."/>
            <person name="O'Bryant Williams E."/>
            <person name="Allen S."/>
            <person name="Diouf F."/>
            <person name="Kwende S."/>
            <person name="Weinstock G.M."/>
            <person name="Venkateswaran K.J."/>
            <person name="Fox G.E."/>
        </authorList>
    </citation>
    <scope>NUCLEOTIDE SEQUENCE [LARGE SCALE GENOMIC DNA]</scope>
    <source>
        <strain evidence="2 3">SAFR-032</strain>
    </source>
</reference>
<dbReference type="AlphaFoldDB" id="A8FDL1"/>
<dbReference type="eggNOG" id="ENOG502ZTSG">
    <property type="taxonomic scope" value="Bacteria"/>
</dbReference>
<dbReference type="HOGENOM" id="CLU_932725_0_0_9"/>
<sequence length="298" mass="35611">MSSELWEFIKENIAVITAGLSLITVFLSAAMAYFYNIKHKDLDRFYKNAQDNMETLIEPIYFKLRDIEAIVDKERKIELLKEFFDSYNYNKINISRLGNRKLIDNFLKCELAFKKILIDDSEVLYQEVIVNIKQLKHIVDTDYWKLFEVIYKDYNWYKKTVDMNYILRFLLKVSLFLQNTFYGIAFLAYVFLTTFIILSIFDFSFNVFRFSVLLLSFLFSTALYLLFGMYNSAFADTKQKRTTVDILREMIISFTDKVFRGVKVPFLLIWRGLKYIFIKLKKFIVSIISFFRNDQTNS</sequence>
<organism evidence="2 3">
    <name type="scientific">Bacillus pumilus (strain SAFR-032)</name>
    <dbReference type="NCBI Taxonomy" id="315750"/>
    <lineage>
        <taxon>Bacteria</taxon>
        <taxon>Bacillati</taxon>
        <taxon>Bacillota</taxon>
        <taxon>Bacilli</taxon>
        <taxon>Bacillales</taxon>
        <taxon>Bacillaceae</taxon>
        <taxon>Bacillus</taxon>
    </lineage>
</organism>
<keyword evidence="1" id="KW-0812">Transmembrane</keyword>
<evidence type="ECO:0000256" key="1">
    <source>
        <dbReference type="SAM" id="Phobius"/>
    </source>
</evidence>
<protein>
    <submittedName>
        <fullName evidence="2">Uncharacterized protein</fullName>
    </submittedName>
</protein>
<keyword evidence="1" id="KW-1133">Transmembrane helix</keyword>